<dbReference type="OrthoDB" id="6990578at2759"/>
<dbReference type="Proteomes" id="UP001151699">
    <property type="component" value="Chromosome A"/>
</dbReference>
<dbReference type="InterPro" id="IPR003346">
    <property type="entry name" value="Transposase_20"/>
</dbReference>
<keyword evidence="3" id="KW-1185">Reference proteome</keyword>
<gene>
    <name evidence="2" type="ORF">Bhyg_00133</name>
</gene>
<comment type="caution">
    <text evidence="2">The sequence shown here is derived from an EMBL/GenBank/DDBJ whole genome shotgun (WGS) entry which is preliminary data.</text>
</comment>
<dbReference type="GO" id="GO:0006313">
    <property type="term" value="P:DNA transposition"/>
    <property type="evidence" value="ECO:0007669"/>
    <property type="project" value="InterPro"/>
</dbReference>
<dbReference type="Pfam" id="PF02371">
    <property type="entry name" value="Transposase_20"/>
    <property type="match status" value="1"/>
</dbReference>
<reference evidence="2" key="1">
    <citation type="submission" date="2022-07" db="EMBL/GenBank/DDBJ databases">
        <authorList>
            <person name="Trinca V."/>
            <person name="Uliana J.V.C."/>
            <person name="Torres T.T."/>
            <person name="Ward R.J."/>
            <person name="Monesi N."/>
        </authorList>
    </citation>
    <scope>NUCLEOTIDE SEQUENCE</scope>
    <source>
        <strain evidence="2">HSMRA1968</strain>
        <tissue evidence="2">Whole embryos</tissue>
    </source>
</reference>
<dbReference type="SUPFAM" id="SSF51905">
    <property type="entry name" value="FAD/NAD(P)-binding domain"/>
    <property type="match status" value="1"/>
</dbReference>
<evidence type="ECO:0000259" key="1">
    <source>
        <dbReference type="Pfam" id="PF02371"/>
    </source>
</evidence>
<dbReference type="GO" id="GO:0003677">
    <property type="term" value="F:DNA binding"/>
    <property type="evidence" value="ECO:0007669"/>
    <property type="project" value="InterPro"/>
</dbReference>
<feature type="non-terminal residue" evidence="2">
    <location>
        <position position="704"/>
    </location>
</feature>
<sequence length="704" mass="79116">MNYVKAKGFNLAALAIITIDNPMVAATGHRICNDCANACIYQKQEPVDIPLIESNILQEILLLPYGVEIYLLLTNWNPLNIFAPLPKPSTNYKILVAGIGPAGFSLCYYLLREGHIVVAIDGLKINPLLFDSDKPIKYWSEYQKNLSEKLPSGFGGVMEYGITPRWNKNNLVIIHLLLQRQSNFRLFGGVSLGNNIMIHQVISSNKWHSGQVKQKVKQEDIPSVLRFSKANFSKDKSINLGFDHLAICIGADTPKLITMKNFLAKGVRTASDILMTIQSGGAFLKESMTNLLIRMPIVIIGGGLTSIDVAVETLIYYKLQVEKFYKKYQTLVSKHGLDHTQENWTKEEQLIAEEFIAHAKLFAKASDKATTLNILKELGGATIFYKGKIKDSPAYRLNPDEMAYAMAMNIEFMEDMAPVGINVDQYEYAESIEFNNVKFNNLGIREKFRARTVIIAIGTENHHNFLKNIYGKLGLDGASLEEKITYFGDCNPLFAGSVVKAIASSKEGYKFIGAKLAKNEPVCDINPTNFFSKLKYLLTSSIKEVNIFKSVNFCKTDKHDAFKLAYHGDKMQLTANYLYQQESETLKRYQQRREDLVLMLGNKKKRLHHSIEGIDKKSIDDHIEFLQKEITEIDKMLNEIVDGSKELKEKTKILESIPGIGKCLASKLISFLPELGNKEYSSNELAAIVGIAPYARDSGNKKGR</sequence>
<dbReference type="InterPro" id="IPR047650">
    <property type="entry name" value="Transpos_IS110"/>
</dbReference>
<dbReference type="PANTHER" id="PTHR33055:SF13">
    <property type="entry name" value="TRANSPOSASE"/>
    <property type="match status" value="1"/>
</dbReference>
<evidence type="ECO:0000313" key="2">
    <source>
        <dbReference type="EMBL" id="KAJ6644938.1"/>
    </source>
</evidence>
<dbReference type="AlphaFoldDB" id="A0A9Q0N7H4"/>
<dbReference type="EMBL" id="WJQU01000001">
    <property type="protein sequence ID" value="KAJ6644938.1"/>
    <property type="molecule type" value="Genomic_DNA"/>
</dbReference>
<protein>
    <recommendedName>
        <fullName evidence="1">Transposase IS116/IS110/IS902 C-terminal domain-containing protein</fullName>
    </recommendedName>
</protein>
<feature type="domain" description="Transposase IS116/IS110/IS902 C-terminal" evidence="1">
    <location>
        <begin position="652"/>
        <end position="703"/>
    </location>
</feature>
<dbReference type="PANTHER" id="PTHR33055">
    <property type="entry name" value="TRANSPOSASE FOR INSERTION SEQUENCE ELEMENT IS1111A"/>
    <property type="match status" value="1"/>
</dbReference>
<evidence type="ECO:0000313" key="3">
    <source>
        <dbReference type="Proteomes" id="UP001151699"/>
    </source>
</evidence>
<organism evidence="2 3">
    <name type="scientific">Pseudolycoriella hygida</name>
    <dbReference type="NCBI Taxonomy" id="35572"/>
    <lineage>
        <taxon>Eukaryota</taxon>
        <taxon>Metazoa</taxon>
        <taxon>Ecdysozoa</taxon>
        <taxon>Arthropoda</taxon>
        <taxon>Hexapoda</taxon>
        <taxon>Insecta</taxon>
        <taxon>Pterygota</taxon>
        <taxon>Neoptera</taxon>
        <taxon>Endopterygota</taxon>
        <taxon>Diptera</taxon>
        <taxon>Nematocera</taxon>
        <taxon>Sciaroidea</taxon>
        <taxon>Sciaridae</taxon>
        <taxon>Pseudolycoriella</taxon>
    </lineage>
</organism>
<dbReference type="InterPro" id="IPR036188">
    <property type="entry name" value="FAD/NAD-bd_sf"/>
</dbReference>
<accession>A0A9Q0N7H4</accession>
<proteinExistence type="predicted"/>
<name>A0A9Q0N7H4_9DIPT</name>
<dbReference type="GO" id="GO:0004803">
    <property type="term" value="F:transposase activity"/>
    <property type="evidence" value="ECO:0007669"/>
    <property type="project" value="InterPro"/>
</dbReference>